<protein>
    <recommendedName>
        <fullName evidence="3">DUF2071 domain-containing protein</fullName>
    </recommendedName>
</protein>
<keyword evidence="2" id="KW-1185">Reference proteome</keyword>
<dbReference type="AlphaFoldDB" id="A0A517RFV6"/>
<dbReference type="Proteomes" id="UP000317171">
    <property type="component" value="Chromosome"/>
</dbReference>
<dbReference type="Pfam" id="PF09844">
    <property type="entry name" value="DUF2071"/>
    <property type="match status" value="1"/>
</dbReference>
<dbReference type="RefSeq" id="WP_145216529.1">
    <property type="nucleotide sequence ID" value="NZ_CP036269.1"/>
</dbReference>
<evidence type="ECO:0000313" key="1">
    <source>
        <dbReference type="EMBL" id="QDT42761.1"/>
    </source>
</evidence>
<reference evidence="1 2" key="1">
    <citation type="submission" date="2019-02" db="EMBL/GenBank/DDBJ databases">
        <title>Deep-cultivation of Planctomycetes and their phenomic and genomic characterization uncovers novel biology.</title>
        <authorList>
            <person name="Wiegand S."/>
            <person name="Jogler M."/>
            <person name="Boedeker C."/>
            <person name="Pinto D."/>
            <person name="Vollmers J."/>
            <person name="Rivas-Marin E."/>
            <person name="Kohn T."/>
            <person name="Peeters S.H."/>
            <person name="Heuer A."/>
            <person name="Rast P."/>
            <person name="Oberbeckmann S."/>
            <person name="Bunk B."/>
            <person name="Jeske O."/>
            <person name="Meyerdierks A."/>
            <person name="Storesund J.E."/>
            <person name="Kallscheuer N."/>
            <person name="Luecker S."/>
            <person name="Lage O.M."/>
            <person name="Pohl T."/>
            <person name="Merkel B.J."/>
            <person name="Hornburger P."/>
            <person name="Mueller R.-W."/>
            <person name="Bruemmer F."/>
            <person name="Labrenz M."/>
            <person name="Spormann A.M."/>
            <person name="Op den Camp H."/>
            <person name="Overmann J."/>
            <person name="Amann R."/>
            <person name="Jetten M.S.M."/>
            <person name="Mascher T."/>
            <person name="Medema M.H."/>
            <person name="Devos D.P."/>
            <person name="Kaster A.-K."/>
            <person name="Ovreas L."/>
            <person name="Rohde M."/>
            <person name="Galperin M.Y."/>
            <person name="Jogler C."/>
        </authorList>
    </citation>
    <scope>NUCLEOTIDE SEQUENCE [LARGE SCALE GENOMIC DNA]</scope>
    <source>
        <strain evidence="1 2">Pan241w</strain>
    </source>
</reference>
<proteinExistence type="predicted"/>
<evidence type="ECO:0000313" key="2">
    <source>
        <dbReference type="Proteomes" id="UP000317171"/>
    </source>
</evidence>
<name>A0A517RFV6_9PLAN</name>
<dbReference type="InterPro" id="IPR018644">
    <property type="entry name" value="DUF2071"/>
</dbReference>
<dbReference type="OrthoDB" id="5707016at2"/>
<evidence type="ECO:0008006" key="3">
    <source>
        <dbReference type="Google" id="ProtNLM"/>
    </source>
</evidence>
<organism evidence="1 2">
    <name type="scientific">Gimesia alba</name>
    <dbReference type="NCBI Taxonomy" id="2527973"/>
    <lineage>
        <taxon>Bacteria</taxon>
        <taxon>Pseudomonadati</taxon>
        <taxon>Planctomycetota</taxon>
        <taxon>Planctomycetia</taxon>
        <taxon>Planctomycetales</taxon>
        <taxon>Planctomycetaceae</taxon>
        <taxon>Gimesia</taxon>
    </lineage>
</organism>
<accession>A0A517RFV6</accession>
<sequence length="278" mass="32009">MNQADPLTFTDELLSRQPPRGIDVDTTLAHFAIITCLIDPELVRPEIHSRFHLDLIEHEGHEWALLSVVPFVDQDFRFINVPWPKWRFGQTNYRVYVTDSETGEHVVWFIGTSLDSWTVSIPHYLWKLPWHRARIQFDCAFDAATKRYTTYRMQTTNSWADAEVELTDTGQTPTELIGFDDLETGLVILTHPRKGFYHRRDGRLGSYSIWHDRLQTTVGDVKTARFQLLEKMGMVPAGESPQIHSVLLQNQTEFTIYLPPKVVASSYLPPKVVASSPD</sequence>
<dbReference type="EMBL" id="CP036269">
    <property type="protein sequence ID" value="QDT42761.1"/>
    <property type="molecule type" value="Genomic_DNA"/>
</dbReference>
<gene>
    <name evidence="1" type="ORF">Pan241w_28500</name>
</gene>
<dbReference type="KEGG" id="gaz:Pan241w_28500"/>